<dbReference type="Proteomes" id="UP001250932">
    <property type="component" value="Unassembled WGS sequence"/>
</dbReference>
<organism evidence="2 3">
    <name type="scientific">Candidatus Nitronereus thalassa</name>
    <dbReference type="NCBI Taxonomy" id="3020898"/>
    <lineage>
        <taxon>Bacteria</taxon>
        <taxon>Pseudomonadati</taxon>
        <taxon>Nitrospirota</taxon>
        <taxon>Nitrospiria</taxon>
        <taxon>Nitrospirales</taxon>
        <taxon>Nitrospiraceae</taxon>
        <taxon>Candidatus Nitronereus</taxon>
    </lineage>
</organism>
<keyword evidence="3" id="KW-1185">Reference proteome</keyword>
<dbReference type="InterPro" id="IPR011008">
    <property type="entry name" value="Dimeric_a/b-barrel"/>
</dbReference>
<sequence>MAISAFVFVDVIGDHTKSAFKTITRLPGVKNLYSVTGPYDLIVDIEADTLEELDESVLSQIRSVDGVRKTTTSVILKR</sequence>
<proteinExistence type="predicted"/>
<evidence type="ECO:0000313" key="3">
    <source>
        <dbReference type="Proteomes" id="UP001250932"/>
    </source>
</evidence>
<dbReference type="SUPFAM" id="SSF54909">
    <property type="entry name" value="Dimeric alpha+beta barrel"/>
    <property type="match status" value="1"/>
</dbReference>
<dbReference type="InterPro" id="IPR019887">
    <property type="entry name" value="Tscrpt_reg_AsnC/Lrp_C"/>
</dbReference>
<dbReference type="Pfam" id="PF01037">
    <property type="entry name" value="AsnC_trans_reg"/>
    <property type="match status" value="1"/>
</dbReference>
<name>A0ABU3K3E5_9BACT</name>
<dbReference type="Gene3D" id="3.30.70.920">
    <property type="match status" value="1"/>
</dbReference>
<protein>
    <submittedName>
        <fullName evidence="2">Lrp/AsnC ligand binding domain-containing protein</fullName>
    </submittedName>
</protein>
<evidence type="ECO:0000259" key="1">
    <source>
        <dbReference type="Pfam" id="PF01037"/>
    </source>
</evidence>
<accession>A0ABU3K3E5</accession>
<evidence type="ECO:0000313" key="2">
    <source>
        <dbReference type="EMBL" id="MDT7040909.1"/>
    </source>
</evidence>
<dbReference type="RefSeq" id="WP_313831268.1">
    <property type="nucleotide sequence ID" value="NZ_JAQOUE010000001.1"/>
</dbReference>
<dbReference type="EMBL" id="JAQOUE010000001">
    <property type="protein sequence ID" value="MDT7040909.1"/>
    <property type="molecule type" value="Genomic_DNA"/>
</dbReference>
<reference evidence="2 3" key="1">
    <citation type="journal article" date="2023" name="ISME J.">
        <title>Cultivation and genomic characterization of novel and ubiquitous marine nitrite-oxidizing bacteria from the Nitrospirales.</title>
        <authorList>
            <person name="Mueller A.J."/>
            <person name="Daebeler A."/>
            <person name="Herbold C.W."/>
            <person name="Kirkegaard R.H."/>
            <person name="Daims H."/>
        </authorList>
    </citation>
    <scope>NUCLEOTIDE SEQUENCE [LARGE SCALE GENOMIC DNA]</scope>
    <source>
        <strain evidence="2 3">EB</strain>
    </source>
</reference>
<comment type="caution">
    <text evidence="2">The sequence shown here is derived from an EMBL/GenBank/DDBJ whole genome shotgun (WGS) entry which is preliminary data.</text>
</comment>
<feature type="domain" description="Transcription regulator AsnC/Lrp ligand binding" evidence="1">
    <location>
        <begin position="7"/>
        <end position="78"/>
    </location>
</feature>
<gene>
    <name evidence="2" type="ORF">PPG34_01020</name>
</gene>